<sequence>MTTARIELPPKLIPVFSGEADVRGAHGGRGSGKTRSFALMSAIRAYMWDRAGRSGIILCCRQFMNSLDESSLEEVKAAIRGCDWLEPHFDIGEKYVRTKSGRVAYKFAGLDRNINSVKSKSRILVCWVEEAEPVTETAWATLIPTLREEDSELWVTWNPERKDSATNQRFFKSDNPRHKIAEVNWQDNPWFPDILDRVREADKRERPDQYGHVWEGEFKTAIAGAYFASHIHQAREEKRIGRVAKDPLMTFRAYWDIGGTGAKADATAIWIVQFVGREVRVLDHYEAQGQPLAVHVQWLRDNGYSKALCVLPHDGSTKDKVHDVSFESALNDADFETEVVPNQGAGAARMRIEAVRRLFPSIWFNEDTTGAGVEALGWYHEKKDEQRGIGLGPNHDWASHSSDAFGLMAVHYEQPKTNSRTPKPQTAWVV</sequence>
<dbReference type="EMBL" id="VZPE01000001">
    <property type="protein sequence ID" value="KAB0573390.1"/>
    <property type="molecule type" value="Genomic_DNA"/>
</dbReference>
<dbReference type="PANTHER" id="PTHR39184:SF1">
    <property type="entry name" value="PBSX PHAGE TERMINASE LARGE SUBUNIT"/>
    <property type="match status" value="1"/>
</dbReference>
<dbReference type="InterPro" id="IPR027417">
    <property type="entry name" value="P-loop_NTPase"/>
</dbReference>
<dbReference type="AlphaFoldDB" id="A0A643F5I9"/>
<evidence type="ECO:0000313" key="2">
    <source>
        <dbReference type="EMBL" id="KAB0573390.1"/>
    </source>
</evidence>
<comment type="caution">
    <text evidence="2">The sequence shown here is derived from an EMBL/GenBank/DDBJ whole genome shotgun (WGS) entry which is preliminary data.</text>
</comment>
<dbReference type="Gene3D" id="3.40.50.300">
    <property type="entry name" value="P-loop containing nucleotide triphosphate hydrolases"/>
    <property type="match status" value="1"/>
</dbReference>
<dbReference type="Pfam" id="PF04466">
    <property type="entry name" value="Terminase_3"/>
    <property type="match status" value="1"/>
</dbReference>
<gene>
    <name evidence="2" type="ORF">F7Q93_02545</name>
</gene>
<feature type="domain" description="Phage terminase large subunit N-terminal" evidence="1">
    <location>
        <begin position="25"/>
        <end position="217"/>
    </location>
</feature>
<dbReference type="PANTHER" id="PTHR39184">
    <property type="match status" value="1"/>
</dbReference>
<dbReference type="RefSeq" id="WP_128093115.1">
    <property type="nucleotide sequence ID" value="NZ_JBHEEN010000001.1"/>
</dbReference>
<protein>
    <submittedName>
        <fullName evidence="2">PBSX family phage terminase large subunit</fullName>
    </submittedName>
</protein>
<dbReference type="InterPro" id="IPR052380">
    <property type="entry name" value="Viral_DNA_packaging_terminase"/>
</dbReference>
<organism evidence="2">
    <name type="scientific">Brucella pituitosa</name>
    <dbReference type="NCBI Taxonomy" id="571256"/>
    <lineage>
        <taxon>Bacteria</taxon>
        <taxon>Pseudomonadati</taxon>
        <taxon>Pseudomonadota</taxon>
        <taxon>Alphaproteobacteria</taxon>
        <taxon>Hyphomicrobiales</taxon>
        <taxon>Brucellaceae</taxon>
        <taxon>Brucella/Ochrobactrum group</taxon>
        <taxon>Brucella</taxon>
    </lineage>
</organism>
<evidence type="ECO:0000259" key="1">
    <source>
        <dbReference type="Pfam" id="PF04466"/>
    </source>
</evidence>
<accession>A0A643F5I9</accession>
<proteinExistence type="predicted"/>
<name>A0A643F5I9_9HYPH</name>
<reference evidence="2" key="1">
    <citation type="submission" date="2019-09" db="EMBL/GenBank/DDBJ databases">
        <title>Draft genome sequences of 48 bacterial type strains from the CCUG.</title>
        <authorList>
            <person name="Tunovic T."/>
            <person name="Pineiro-Iglesias B."/>
            <person name="Unosson C."/>
            <person name="Inganas E."/>
            <person name="Ohlen M."/>
            <person name="Cardew S."/>
            <person name="Jensie-Markopoulos S."/>
            <person name="Salva-Serra F."/>
            <person name="Jaen-Luchoro D."/>
            <person name="Karlsson R."/>
            <person name="Svensson-Stadler L."/>
            <person name="Chun J."/>
            <person name="Moore E."/>
        </authorList>
    </citation>
    <scope>NUCLEOTIDE SEQUENCE</scope>
    <source>
        <strain evidence="2">CCUG 50899</strain>
    </source>
</reference>
<dbReference type="InterPro" id="IPR035412">
    <property type="entry name" value="Terminase_L_N"/>
</dbReference>